<gene>
    <name evidence="6" type="ORF">HU137_04695</name>
</gene>
<evidence type="ECO:0000256" key="2">
    <source>
        <dbReference type="ARBA" id="ARBA00022741"/>
    </source>
</evidence>
<keyword evidence="6" id="KW-0436">Ligase</keyword>
<comment type="similarity">
    <text evidence="1 5">Belongs to the 5-formyltetrahydrofolate cyclo-ligase family.</text>
</comment>
<evidence type="ECO:0000313" key="7">
    <source>
        <dbReference type="Proteomes" id="UP000552241"/>
    </source>
</evidence>
<comment type="catalytic activity">
    <reaction evidence="5">
        <text>(6S)-5-formyl-5,6,7,8-tetrahydrofolate + ATP = (6R)-5,10-methenyltetrahydrofolate + ADP + phosphate</text>
        <dbReference type="Rhea" id="RHEA:10488"/>
        <dbReference type="ChEBI" id="CHEBI:30616"/>
        <dbReference type="ChEBI" id="CHEBI:43474"/>
        <dbReference type="ChEBI" id="CHEBI:57455"/>
        <dbReference type="ChEBI" id="CHEBI:57457"/>
        <dbReference type="ChEBI" id="CHEBI:456216"/>
        <dbReference type="EC" id="6.3.3.2"/>
    </reaction>
</comment>
<evidence type="ECO:0000256" key="3">
    <source>
        <dbReference type="ARBA" id="ARBA00022840"/>
    </source>
</evidence>
<dbReference type="PANTHER" id="PTHR23407">
    <property type="entry name" value="ATPASE INHIBITOR/5-FORMYLTETRAHYDROFOLATE CYCLO-LIGASE"/>
    <property type="match status" value="1"/>
</dbReference>
<dbReference type="InterPro" id="IPR002698">
    <property type="entry name" value="FTHF_cligase"/>
</dbReference>
<dbReference type="PANTHER" id="PTHR23407:SF1">
    <property type="entry name" value="5-FORMYLTETRAHYDROFOLATE CYCLO-LIGASE"/>
    <property type="match status" value="1"/>
</dbReference>
<dbReference type="GO" id="GO:0009396">
    <property type="term" value="P:folic acid-containing compound biosynthetic process"/>
    <property type="evidence" value="ECO:0007669"/>
    <property type="project" value="TreeGrafter"/>
</dbReference>
<dbReference type="PIRSF" id="PIRSF006806">
    <property type="entry name" value="FTHF_cligase"/>
    <property type="match status" value="1"/>
</dbReference>
<evidence type="ECO:0000256" key="1">
    <source>
        <dbReference type="ARBA" id="ARBA00010638"/>
    </source>
</evidence>
<keyword evidence="2 4" id="KW-0547">Nucleotide-binding</keyword>
<comment type="cofactor">
    <cofactor evidence="5">
        <name>Mg(2+)</name>
        <dbReference type="ChEBI" id="CHEBI:18420"/>
    </cofactor>
</comment>
<keyword evidence="7" id="KW-1185">Reference proteome</keyword>
<organism evidence="6 7">
    <name type="scientific">Moheibacter lacus</name>
    <dbReference type="NCBI Taxonomy" id="2745851"/>
    <lineage>
        <taxon>Bacteria</taxon>
        <taxon>Pseudomonadati</taxon>
        <taxon>Bacteroidota</taxon>
        <taxon>Flavobacteriia</taxon>
        <taxon>Flavobacteriales</taxon>
        <taxon>Weeksellaceae</taxon>
        <taxon>Moheibacter</taxon>
    </lineage>
</organism>
<dbReference type="EMBL" id="JACDZE010000001">
    <property type="protein sequence ID" value="MBA5629066.1"/>
    <property type="molecule type" value="Genomic_DNA"/>
</dbReference>
<dbReference type="Pfam" id="PF01812">
    <property type="entry name" value="5-FTHF_cyc-lig"/>
    <property type="match status" value="1"/>
</dbReference>
<evidence type="ECO:0000256" key="5">
    <source>
        <dbReference type="RuleBase" id="RU361279"/>
    </source>
</evidence>
<reference evidence="6 7" key="1">
    <citation type="submission" date="2020-07" db="EMBL/GenBank/DDBJ databases">
        <title>Moheibacter lacus sp. nov., a member of the family Flavobacteriaceae isolated from freshwater lake sediment.</title>
        <authorList>
            <person name="Liu Y."/>
        </authorList>
    </citation>
    <scope>NUCLEOTIDE SEQUENCE [LARGE SCALE GENOMIC DNA]</scope>
    <source>
        <strain evidence="6 7">BDHS18</strain>
    </source>
</reference>
<keyword evidence="5" id="KW-0479">Metal-binding</keyword>
<dbReference type="Gene3D" id="3.40.50.10420">
    <property type="entry name" value="NagB/RpiA/CoA transferase-like"/>
    <property type="match status" value="1"/>
</dbReference>
<proteinExistence type="inferred from homology"/>
<protein>
    <recommendedName>
        <fullName evidence="5">5-formyltetrahydrofolate cyclo-ligase</fullName>
        <ecNumber evidence="5">6.3.3.2</ecNumber>
    </recommendedName>
</protein>
<dbReference type="GO" id="GO:0030272">
    <property type="term" value="F:5-formyltetrahydrofolate cyclo-ligase activity"/>
    <property type="evidence" value="ECO:0007669"/>
    <property type="project" value="UniProtKB-EC"/>
</dbReference>
<feature type="binding site" evidence="4">
    <location>
        <begin position="3"/>
        <end position="7"/>
    </location>
    <ligand>
        <name>ATP</name>
        <dbReference type="ChEBI" id="CHEBI:30616"/>
    </ligand>
</feature>
<keyword evidence="3 4" id="KW-0067">ATP-binding</keyword>
<dbReference type="GO" id="GO:0046872">
    <property type="term" value="F:metal ion binding"/>
    <property type="evidence" value="ECO:0007669"/>
    <property type="project" value="UniProtKB-KW"/>
</dbReference>
<sequence length="188" mass="21866">MTKSDLRNIYKKKRKELSSTEIQLLSLKILENLKKMDIWDFSVFHIFLPIESQNEIDTFPIIDYLFEQNKKVVVPKVQGLNLINCEIQKGVNFEIGKFNISEPKGFQEIENQEIEVVFMPMLISDKIGNRVGYGGGFYDRWLNQFKKQPIKIGLNFFEPIDEISDANEMDVRLDYSATPEEIVSFATS</sequence>
<dbReference type="SUPFAM" id="SSF100950">
    <property type="entry name" value="NagB/RpiA/CoA transferase-like"/>
    <property type="match status" value="1"/>
</dbReference>
<dbReference type="AlphaFoldDB" id="A0A838ZN46"/>
<dbReference type="InterPro" id="IPR024185">
    <property type="entry name" value="FTHF_cligase-like_sf"/>
</dbReference>
<accession>A0A838ZN46</accession>
<feature type="binding site" evidence="4">
    <location>
        <position position="55"/>
    </location>
    <ligand>
        <name>substrate</name>
    </ligand>
</feature>
<feature type="binding site" evidence="4">
    <location>
        <position position="50"/>
    </location>
    <ligand>
        <name>substrate</name>
    </ligand>
</feature>
<dbReference type="RefSeq" id="WP_182042632.1">
    <property type="nucleotide sequence ID" value="NZ_JACDZE010000001.1"/>
</dbReference>
<feature type="binding site" evidence="4">
    <location>
        <begin position="130"/>
        <end position="138"/>
    </location>
    <ligand>
        <name>ATP</name>
        <dbReference type="ChEBI" id="CHEBI:30616"/>
    </ligand>
</feature>
<evidence type="ECO:0000313" key="6">
    <source>
        <dbReference type="EMBL" id="MBA5629066.1"/>
    </source>
</evidence>
<evidence type="ECO:0000256" key="4">
    <source>
        <dbReference type="PIRSR" id="PIRSR006806-1"/>
    </source>
</evidence>
<dbReference type="Proteomes" id="UP000552241">
    <property type="component" value="Unassembled WGS sequence"/>
</dbReference>
<dbReference type="InterPro" id="IPR037171">
    <property type="entry name" value="NagB/RpiA_transferase-like"/>
</dbReference>
<dbReference type="GO" id="GO:0035999">
    <property type="term" value="P:tetrahydrofolate interconversion"/>
    <property type="evidence" value="ECO:0007669"/>
    <property type="project" value="TreeGrafter"/>
</dbReference>
<comment type="caution">
    <text evidence="6">The sequence shown here is derived from an EMBL/GenBank/DDBJ whole genome shotgun (WGS) entry which is preliminary data.</text>
</comment>
<name>A0A838ZN46_9FLAO</name>
<keyword evidence="5" id="KW-0460">Magnesium</keyword>
<dbReference type="GO" id="GO:0005524">
    <property type="term" value="F:ATP binding"/>
    <property type="evidence" value="ECO:0007669"/>
    <property type="project" value="UniProtKB-KW"/>
</dbReference>
<dbReference type="NCBIfam" id="TIGR02727">
    <property type="entry name" value="MTHFS_bact"/>
    <property type="match status" value="1"/>
</dbReference>
<dbReference type="EC" id="6.3.3.2" evidence="5"/>